<accession>A0A081B6E7</accession>
<protein>
    <submittedName>
        <fullName evidence="3">Conserved protein</fullName>
    </submittedName>
</protein>
<dbReference type="eggNOG" id="COG3926">
    <property type="taxonomic scope" value="Bacteria"/>
</dbReference>
<keyword evidence="4" id="KW-1185">Reference proteome</keyword>
<sequence length="166" mass="18569">MNDADDPGGATNWGISLRFLRQVGEIDADGDGFFDFDIDRSGEIDPGDIQLLTKEDAMALYREHWWDKYRYEDLPPAIGVKVFDLSVNMGAVQAHKLLQRACHAVGLPLTEDGILGPRTRAAVQSADAYQLRAALRSEAAGFYRSLVASRPSLKKYLKGWLRRAYH</sequence>
<proteinExistence type="predicted"/>
<dbReference type="InterPro" id="IPR008565">
    <property type="entry name" value="TtsA-like_GH18_dom"/>
</dbReference>
<evidence type="ECO:0000313" key="3">
    <source>
        <dbReference type="EMBL" id="GAK43615.1"/>
    </source>
</evidence>
<dbReference type="AlphaFoldDB" id="A0A081B6E7"/>
<name>A0A081B6E7_9HYPH</name>
<dbReference type="InterPro" id="IPR018247">
    <property type="entry name" value="EF_Hand_1_Ca_BS"/>
</dbReference>
<evidence type="ECO:0000313" key="4">
    <source>
        <dbReference type="Proteomes" id="UP000028702"/>
    </source>
</evidence>
<feature type="domain" description="Peptidoglycan binding" evidence="2">
    <location>
        <begin position="94"/>
        <end position="164"/>
    </location>
</feature>
<dbReference type="InterPro" id="IPR018537">
    <property type="entry name" value="Peptidoglycan-bd_3"/>
</dbReference>
<dbReference type="PROSITE" id="PS00018">
    <property type="entry name" value="EF_HAND_1"/>
    <property type="match status" value="1"/>
</dbReference>
<dbReference type="InterPro" id="IPR023346">
    <property type="entry name" value="Lysozyme-like_dom_sf"/>
</dbReference>
<reference evidence="3 4" key="1">
    <citation type="submission" date="2014-07" db="EMBL/GenBank/DDBJ databases">
        <title>Tepidicaulis marinum gen. nov., sp. nov., a novel marine bacterium denitrifying nitrate to nitrous oxide strictly under microaerobic conditions.</title>
        <authorList>
            <person name="Takeuchi M."/>
            <person name="Yamagishi T."/>
            <person name="Kamagata Y."/>
            <person name="Oshima K."/>
            <person name="Hattori M."/>
            <person name="Katayama T."/>
            <person name="Hanada S."/>
            <person name="Tamaki H."/>
            <person name="Marumo K."/>
            <person name="Maeda H."/>
            <person name="Nedachi M."/>
            <person name="Iwasaki W."/>
            <person name="Suwa Y."/>
            <person name="Sakata S."/>
        </authorList>
    </citation>
    <scope>NUCLEOTIDE SEQUENCE [LARGE SCALE GENOMIC DNA]</scope>
    <source>
        <strain evidence="3 4">MA2</strain>
    </source>
</reference>
<evidence type="ECO:0000259" key="2">
    <source>
        <dbReference type="Pfam" id="PF09374"/>
    </source>
</evidence>
<gene>
    <name evidence="3" type="ORF">M2A_0114</name>
</gene>
<dbReference type="Pfam" id="PF05838">
    <property type="entry name" value="Glyco_hydro_108"/>
    <property type="match status" value="1"/>
</dbReference>
<organism evidence="3 4">
    <name type="scientific">Tepidicaulis marinus</name>
    <dbReference type="NCBI Taxonomy" id="1333998"/>
    <lineage>
        <taxon>Bacteria</taxon>
        <taxon>Pseudomonadati</taxon>
        <taxon>Pseudomonadota</taxon>
        <taxon>Alphaproteobacteria</taxon>
        <taxon>Hyphomicrobiales</taxon>
        <taxon>Parvibaculaceae</taxon>
        <taxon>Tepidicaulis</taxon>
    </lineage>
</organism>
<dbReference type="Proteomes" id="UP000028702">
    <property type="component" value="Unassembled WGS sequence"/>
</dbReference>
<dbReference type="STRING" id="1333998.M2A_0114"/>
<comment type="caution">
    <text evidence="3">The sequence shown here is derived from an EMBL/GenBank/DDBJ whole genome shotgun (WGS) entry which is preliminary data.</text>
</comment>
<dbReference type="SUPFAM" id="SSF53955">
    <property type="entry name" value="Lysozyme-like"/>
    <property type="match status" value="1"/>
</dbReference>
<dbReference type="Gene3D" id="1.20.141.10">
    <property type="entry name" value="Chitosanase, subunit A, domain 1"/>
    <property type="match status" value="1"/>
</dbReference>
<dbReference type="Pfam" id="PF09374">
    <property type="entry name" value="PG_binding_3"/>
    <property type="match status" value="1"/>
</dbReference>
<feature type="domain" description="TtsA-like Glycoside hydrolase family 108" evidence="1">
    <location>
        <begin position="2"/>
        <end position="90"/>
    </location>
</feature>
<dbReference type="EMBL" id="BBIO01000001">
    <property type="protein sequence ID" value="GAK43615.1"/>
    <property type="molecule type" value="Genomic_DNA"/>
</dbReference>
<evidence type="ECO:0000259" key="1">
    <source>
        <dbReference type="Pfam" id="PF05838"/>
    </source>
</evidence>